<evidence type="ECO:0000256" key="8">
    <source>
        <dbReference type="ARBA" id="ARBA00022989"/>
    </source>
</evidence>
<dbReference type="Proteomes" id="UP000694558">
    <property type="component" value="Chromosome 1"/>
</dbReference>
<accession>A0A8D3DQ77</accession>
<dbReference type="PANTHER" id="PTHR15076">
    <property type="entry name" value="CD99/MIC2 PROTEIN RELATED"/>
    <property type="match status" value="1"/>
</dbReference>
<feature type="compositionally biased region" description="Gly residues" evidence="12">
    <location>
        <begin position="175"/>
        <end position="185"/>
    </location>
</feature>
<organism evidence="14 15">
    <name type="scientific">Scophthalmus maximus</name>
    <name type="common">Turbot</name>
    <name type="synonym">Psetta maxima</name>
    <dbReference type="NCBI Taxonomy" id="52904"/>
    <lineage>
        <taxon>Eukaryota</taxon>
        <taxon>Metazoa</taxon>
        <taxon>Chordata</taxon>
        <taxon>Craniata</taxon>
        <taxon>Vertebrata</taxon>
        <taxon>Euteleostomi</taxon>
        <taxon>Actinopterygii</taxon>
        <taxon>Neopterygii</taxon>
        <taxon>Teleostei</taxon>
        <taxon>Neoteleostei</taxon>
        <taxon>Acanthomorphata</taxon>
        <taxon>Carangaria</taxon>
        <taxon>Pleuronectiformes</taxon>
        <taxon>Pleuronectoidei</taxon>
        <taxon>Scophthalmidae</taxon>
        <taxon>Scophthalmus</taxon>
    </lineage>
</organism>
<evidence type="ECO:0000256" key="10">
    <source>
        <dbReference type="ARBA" id="ARBA00037814"/>
    </source>
</evidence>
<evidence type="ECO:0000256" key="3">
    <source>
        <dbReference type="ARBA" id="ARBA00022475"/>
    </source>
</evidence>
<evidence type="ECO:0000256" key="12">
    <source>
        <dbReference type="SAM" id="MobiDB-lite"/>
    </source>
</evidence>
<dbReference type="Pfam" id="PF12301">
    <property type="entry name" value="CD99L2"/>
    <property type="match status" value="1"/>
</dbReference>
<feature type="compositionally biased region" description="Low complexity" evidence="12">
    <location>
        <begin position="122"/>
        <end position="150"/>
    </location>
</feature>
<proteinExistence type="inferred from homology"/>
<dbReference type="GeneTree" id="ENSGT00940000154344"/>
<keyword evidence="6" id="KW-0130">Cell adhesion</keyword>
<dbReference type="InterPro" id="IPR022078">
    <property type="entry name" value="CD99L2"/>
</dbReference>
<evidence type="ECO:0000256" key="7">
    <source>
        <dbReference type="ARBA" id="ARBA00022949"/>
    </source>
</evidence>
<protein>
    <recommendedName>
        <fullName evidence="11">CD99 antigen-like protein 2</fullName>
    </recommendedName>
</protein>
<keyword evidence="8 13" id="KW-1133">Transmembrane helix</keyword>
<keyword evidence="9 13" id="KW-0472">Membrane</keyword>
<evidence type="ECO:0000256" key="13">
    <source>
        <dbReference type="SAM" id="Phobius"/>
    </source>
</evidence>
<comment type="subcellular location">
    <subcellularLocation>
        <location evidence="1">Cell junction</location>
    </subcellularLocation>
    <subcellularLocation>
        <location evidence="10">Cell membrane</location>
        <topology evidence="10">Single-pass type I membrane protein</topology>
        <orientation evidence="10">Extracellular side</orientation>
    </subcellularLocation>
</comment>
<evidence type="ECO:0000313" key="15">
    <source>
        <dbReference type="Proteomes" id="UP000694558"/>
    </source>
</evidence>
<gene>
    <name evidence="14" type="primary">cd99l2</name>
</gene>
<keyword evidence="4 13" id="KW-0812">Transmembrane</keyword>
<evidence type="ECO:0000256" key="4">
    <source>
        <dbReference type="ARBA" id="ARBA00022692"/>
    </source>
</evidence>
<reference evidence="14" key="2">
    <citation type="submission" date="2025-08" db="UniProtKB">
        <authorList>
            <consortium name="Ensembl"/>
        </authorList>
    </citation>
    <scope>IDENTIFICATION</scope>
</reference>
<evidence type="ECO:0000256" key="11">
    <source>
        <dbReference type="ARBA" id="ARBA00040427"/>
    </source>
</evidence>
<feature type="region of interest" description="Disordered" evidence="12">
    <location>
        <begin position="84"/>
        <end position="226"/>
    </location>
</feature>
<dbReference type="GO" id="GO:0007155">
    <property type="term" value="P:cell adhesion"/>
    <property type="evidence" value="ECO:0007669"/>
    <property type="project" value="UniProtKB-KW"/>
</dbReference>
<keyword evidence="5" id="KW-0732">Signal</keyword>
<feature type="compositionally biased region" description="Low complexity" evidence="12">
    <location>
        <begin position="164"/>
        <end position="173"/>
    </location>
</feature>
<name>A0A8D3DQ77_SCOMX</name>
<dbReference type="GO" id="GO:0005886">
    <property type="term" value="C:plasma membrane"/>
    <property type="evidence" value="ECO:0007669"/>
    <property type="project" value="UniProtKB-SubCell"/>
</dbReference>
<evidence type="ECO:0000256" key="6">
    <source>
        <dbReference type="ARBA" id="ARBA00022889"/>
    </source>
</evidence>
<reference evidence="14" key="1">
    <citation type="submission" date="2023-05" db="EMBL/GenBank/DDBJ databases">
        <title>High-quality long-read genome of Scophthalmus maximus.</title>
        <authorList>
            <person name="Lien S."/>
            <person name="Martinez P."/>
        </authorList>
    </citation>
    <scope>NUCLEOTIDE SEQUENCE [LARGE SCALE GENOMIC DNA]</scope>
</reference>
<sequence>EAIVRRLRPTRAAPPFVPHRDATGPDSGPRVPGGGGPWGITCHDITHHTSTHKDDPRSPSSSASPHSIFRYCGSRFLSQDAFDLSDALGGDDDDSKPPTLAPKPAIPAGGAGGELDLEDFFKVSGTTAATTTTKAPPKVVPKGPASTKAPVKPKPKPADDDLNLADALDPNNDIGGKGKNKGQGGQFSDSDLSDVSKDNTYKPDKGKGGYSGGDSDLIDQHGDNSETTAEVGTIAGIASAVVMALVGAVSSYISYQKKKLCFSMQQSLNSDMVKAENPEAVVATEPQVQQTLLEPPNAEPPTEENAVGV</sequence>
<comment type="similarity">
    <text evidence="2">Belongs to the CD99 family.</text>
</comment>
<feature type="transmembrane region" description="Helical" evidence="13">
    <location>
        <begin position="234"/>
        <end position="255"/>
    </location>
</feature>
<feature type="compositionally biased region" description="Basic and acidic residues" evidence="12">
    <location>
        <begin position="44"/>
        <end position="57"/>
    </location>
</feature>
<dbReference type="Ensembl" id="ENSSMAT00000062501.1">
    <property type="protein sequence ID" value="ENSSMAP00000061686.1"/>
    <property type="gene ID" value="ENSSMAG00000008701.2"/>
</dbReference>
<feature type="compositionally biased region" description="Basic and acidic residues" evidence="12">
    <location>
        <begin position="194"/>
        <end position="207"/>
    </location>
</feature>
<dbReference type="AlphaFoldDB" id="A0A8D3DQ77"/>
<evidence type="ECO:0000313" key="14">
    <source>
        <dbReference type="Ensembl" id="ENSSMAP00000061686.1"/>
    </source>
</evidence>
<evidence type="ECO:0000256" key="1">
    <source>
        <dbReference type="ARBA" id="ARBA00004282"/>
    </source>
</evidence>
<feature type="region of interest" description="Disordered" evidence="12">
    <location>
        <begin position="1"/>
        <end position="66"/>
    </location>
</feature>
<keyword evidence="3" id="KW-1003">Cell membrane</keyword>
<evidence type="ECO:0000256" key="9">
    <source>
        <dbReference type="ARBA" id="ARBA00023136"/>
    </source>
</evidence>
<keyword evidence="7" id="KW-0965">Cell junction</keyword>
<dbReference type="PANTHER" id="PTHR15076:SF12">
    <property type="entry name" value="CD99 ANTIGEN-LIKE PROTEIN 2"/>
    <property type="match status" value="1"/>
</dbReference>
<dbReference type="GO" id="GO:0070161">
    <property type="term" value="C:anchoring junction"/>
    <property type="evidence" value="ECO:0007669"/>
    <property type="project" value="UniProtKB-SubCell"/>
</dbReference>
<evidence type="ECO:0000256" key="5">
    <source>
        <dbReference type="ARBA" id="ARBA00022729"/>
    </source>
</evidence>
<evidence type="ECO:0000256" key="2">
    <source>
        <dbReference type="ARBA" id="ARBA00008763"/>
    </source>
</evidence>